<protein>
    <recommendedName>
        <fullName evidence="4">Chromo domain-containing protein</fullName>
    </recommendedName>
</protein>
<dbReference type="Gene3D" id="2.40.50.40">
    <property type="match status" value="1"/>
</dbReference>
<proteinExistence type="predicted"/>
<evidence type="ECO:0000256" key="1">
    <source>
        <dbReference type="SAM" id="MobiDB-lite"/>
    </source>
</evidence>
<feature type="compositionally biased region" description="Basic residues" evidence="1">
    <location>
        <begin position="669"/>
        <end position="678"/>
    </location>
</feature>
<gene>
    <name evidence="2" type="ORF">CCAM_LOCUS40348</name>
</gene>
<dbReference type="OrthoDB" id="1933597at2759"/>
<keyword evidence="3" id="KW-1185">Reference proteome</keyword>
<dbReference type="InterPro" id="IPR032567">
    <property type="entry name" value="RTL1-rel"/>
</dbReference>
<dbReference type="InterPro" id="IPR016197">
    <property type="entry name" value="Chromo-like_dom_sf"/>
</dbReference>
<dbReference type="PANTHER" id="PTHR15503:SF22">
    <property type="entry name" value="TRANSPOSON TY3-I GAG POLYPROTEIN"/>
    <property type="match status" value="1"/>
</dbReference>
<feature type="region of interest" description="Disordered" evidence="1">
    <location>
        <begin position="82"/>
        <end position="107"/>
    </location>
</feature>
<dbReference type="PANTHER" id="PTHR15503">
    <property type="entry name" value="LDOC1 RELATED"/>
    <property type="match status" value="1"/>
</dbReference>
<feature type="compositionally biased region" description="Basic and acidic residues" evidence="1">
    <location>
        <begin position="658"/>
        <end position="667"/>
    </location>
</feature>
<dbReference type="SUPFAM" id="SSF54160">
    <property type="entry name" value="Chromo domain-like"/>
    <property type="match status" value="1"/>
</dbReference>
<dbReference type="Pfam" id="PF08284">
    <property type="entry name" value="RVP_2"/>
    <property type="match status" value="1"/>
</dbReference>
<accession>A0A484NBI8</accession>
<feature type="region of interest" description="Disordered" evidence="1">
    <location>
        <begin position="640"/>
        <end position="685"/>
    </location>
</feature>
<dbReference type="Proteomes" id="UP000595140">
    <property type="component" value="Unassembled WGS sequence"/>
</dbReference>
<reference evidence="2 3" key="1">
    <citation type="submission" date="2018-04" db="EMBL/GenBank/DDBJ databases">
        <authorList>
            <person name="Vogel A."/>
        </authorList>
    </citation>
    <scope>NUCLEOTIDE SEQUENCE [LARGE SCALE GENOMIC DNA]</scope>
</reference>
<name>A0A484NBI8_9ASTE</name>
<dbReference type="EMBL" id="OOIL02006606">
    <property type="protein sequence ID" value="VFQ98572.1"/>
    <property type="molecule type" value="Genomic_DNA"/>
</dbReference>
<dbReference type="Gene3D" id="2.40.70.10">
    <property type="entry name" value="Acid Proteases"/>
    <property type="match status" value="1"/>
</dbReference>
<dbReference type="InterPro" id="IPR021109">
    <property type="entry name" value="Peptidase_aspartic_dom_sf"/>
</dbReference>
<feature type="compositionally biased region" description="Polar residues" evidence="1">
    <location>
        <begin position="98"/>
        <end position="107"/>
    </location>
</feature>
<evidence type="ECO:0000313" key="3">
    <source>
        <dbReference type="Proteomes" id="UP000595140"/>
    </source>
</evidence>
<organism evidence="2 3">
    <name type="scientific">Cuscuta campestris</name>
    <dbReference type="NCBI Taxonomy" id="132261"/>
    <lineage>
        <taxon>Eukaryota</taxon>
        <taxon>Viridiplantae</taxon>
        <taxon>Streptophyta</taxon>
        <taxon>Embryophyta</taxon>
        <taxon>Tracheophyta</taxon>
        <taxon>Spermatophyta</taxon>
        <taxon>Magnoliopsida</taxon>
        <taxon>eudicotyledons</taxon>
        <taxon>Gunneridae</taxon>
        <taxon>Pentapetalae</taxon>
        <taxon>asterids</taxon>
        <taxon>lamiids</taxon>
        <taxon>Solanales</taxon>
        <taxon>Convolvulaceae</taxon>
        <taxon>Cuscuteae</taxon>
        <taxon>Cuscuta</taxon>
        <taxon>Cuscuta subgen. Grammica</taxon>
        <taxon>Cuscuta sect. Cleistogrammica</taxon>
    </lineage>
</organism>
<dbReference type="SUPFAM" id="SSF50630">
    <property type="entry name" value="Acid proteases"/>
    <property type="match status" value="1"/>
</dbReference>
<dbReference type="AlphaFoldDB" id="A0A484NBI8"/>
<evidence type="ECO:0000313" key="2">
    <source>
        <dbReference type="EMBL" id="VFQ98572.1"/>
    </source>
</evidence>
<sequence length="685" mass="75009">MEYQSAFESILNKVSGVPEPTLVAMYIAGLKQPVQQKVNLRNPSTLPATFALARELSACHQEAAATYSSGVRHPWPQRPPSSVTTGILPTPTAAPKLNSPTPRTSTATTNLPVVRLTNAEKAERNKKGLCWYCDEKWVPGHHCKHRFLVFMGPDEDDNPLDVEDFVDRDQEAAVISGDVSNLHSLADSPSPRSLKLVGSIKEMAVQVLLDGGSTHNFIHPAVAERLALTLHSETLFRVYVGNGDSLWCAYSCPQMLVCLQGHRFDVDLYILEIHGPDIILGMQWLQTLGKVSHDYSQLTVEFSWKGSPVVLRADVPHPRPISYSQFCTMAAAPDVWDIYELMLADSSPWQDSASPPAFPDDIPAPIHAILLAHSDVFKLPQGLPPAQYKTGVSNHAADALSRREEDGDSALFTAYAQPLPNLLKDLLAENTTLPDLVQLHAKVRDGTTSSEISVHNDLLYHGHRLYLNPSSQLRNPLLHEFHATPLAGHQGVERTFRRLGAGVLLAIDAAGCAAVFSLLCRVSSHEIFNPTTRRAPSTATQTGPSVGIRFNGFRHGLAPVPGFHSRPGNTLSSSLPDCFFKGRPLSTPVLGLGSRTVLVDGHPQEQWLVRWSDGSDDDATWEPVDDLLGKYPDLRLEDKAEANPGGVDTGHAGNLGHADVDHKEAPRVGRPRRNAGRPRRFEEYV</sequence>
<dbReference type="CDD" id="cd00303">
    <property type="entry name" value="retropepsin_like"/>
    <property type="match status" value="1"/>
</dbReference>
<evidence type="ECO:0008006" key="4">
    <source>
        <dbReference type="Google" id="ProtNLM"/>
    </source>
</evidence>